<comment type="caution">
    <text evidence="1">The sequence shown here is derived from an EMBL/GenBank/DDBJ whole genome shotgun (WGS) entry which is preliminary data.</text>
</comment>
<organism evidence="1 2">
    <name type="scientific">Vespula squamosa</name>
    <name type="common">Southern yellow jacket</name>
    <name type="synonym">Wasp</name>
    <dbReference type="NCBI Taxonomy" id="30214"/>
    <lineage>
        <taxon>Eukaryota</taxon>
        <taxon>Metazoa</taxon>
        <taxon>Ecdysozoa</taxon>
        <taxon>Arthropoda</taxon>
        <taxon>Hexapoda</taxon>
        <taxon>Insecta</taxon>
        <taxon>Pterygota</taxon>
        <taxon>Neoptera</taxon>
        <taxon>Endopterygota</taxon>
        <taxon>Hymenoptera</taxon>
        <taxon>Apocrita</taxon>
        <taxon>Aculeata</taxon>
        <taxon>Vespoidea</taxon>
        <taxon>Vespidae</taxon>
        <taxon>Vespinae</taxon>
        <taxon>Vespula</taxon>
    </lineage>
</organism>
<dbReference type="Proteomes" id="UP001607302">
    <property type="component" value="Unassembled WGS sequence"/>
</dbReference>
<proteinExistence type="predicted"/>
<name>A0ABD2BDI9_VESSQ</name>
<sequence>MTKSKRQNSLSKYADNDKKEIGRHWNQRTTIFDLVYKYLSKIADNYTKHQHHNSAYNQFRRKNRRKRTIRKSYFMHIHENPQKSIND</sequence>
<gene>
    <name evidence="1" type="ORF">V1478_005229</name>
</gene>
<protein>
    <submittedName>
        <fullName evidence="1">Uncharacterized protein</fullName>
    </submittedName>
</protein>
<evidence type="ECO:0000313" key="1">
    <source>
        <dbReference type="EMBL" id="KAL2730816.1"/>
    </source>
</evidence>
<accession>A0ABD2BDI9</accession>
<reference evidence="1 2" key="1">
    <citation type="journal article" date="2024" name="Ann. Entomol. Soc. Am.">
        <title>Genomic analyses of the southern and eastern yellowjacket wasps (Hymenoptera: Vespidae) reveal evolutionary signatures of social life.</title>
        <authorList>
            <person name="Catto M.A."/>
            <person name="Caine P.B."/>
            <person name="Orr S.E."/>
            <person name="Hunt B.G."/>
            <person name="Goodisman M.A.D."/>
        </authorList>
    </citation>
    <scope>NUCLEOTIDE SEQUENCE [LARGE SCALE GENOMIC DNA]</scope>
    <source>
        <strain evidence="1">233</strain>
        <tissue evidence="1">Head and thorax</tissue>
    </source>
</reference>
<evidence type="ECO:0000313" key="2">
    <source>
        <dbReference type="Proteomes" id="UP001607302"/>
    </source>
</evidence>
<dbReference type="EMBL" id="JAUDFV010000110">
    <property type="protein sequence ID" value="KAL2730816.1"/>
    <property type="molecule type" value="Genomic_DNA"/>
</dbReference>
<keyword evidence="2" id="KW-1185">Reference proteome</keyword>
<dbReference type="AlphaFoldDB" id="A0ABD2BDI9"/>